<proteinExistence type="predicted"/>
<gene>
    <name evidence="1" type="ORF">F5876DRAFT_69407</name>
</gene>
<comment type="caution">
    <text evidence="1">The sequence shown here is derived from an EMBL/GenBank/DDBJ whole genome shotgun (WGS) entry which is preliminary data.</text>
</comment>
<dbReference type="EMBL" id="MU795510">
    <property type="protein sequence ID" value="KAJ3805896.1"/>
    <property type="molecule type" value="Genomic_DNA"/>
</dbReference>
<keyword evidence="2" id="KW-1185">Reference proteome</keyword>
<reference evidence="1" key="1">
    <citation type="submission" date="2022-09" db="EMBL/GenBank/DDBJ databases">
        <title>A Global Phylogenomic Analysis of the Shiitake Genus Lentinula.</title>
        <authorList>
            <consortium name="DOE Joint Genome Institute"/>
            <person name="Sierra-Patev S."/>
            <person name="Min B."/>
            <person name="Naranjo-Ortiz M."/>
            <person name="Looney B."/>
            <person name="Konkel Z."/>
            <person name="Slot J.C."/>
            <person name="Sakamoto Y."/>
            <person name="Steenwyk J.L."/>
            <person name="Rokas A."/>
            <person name="Carro J."/>
            <person name="Camarero S."/>
            <person name="Ferreira P."/>
            <person name="Molpeceres G."/>
            <person name="Ruiz-Duenas F.J."/>
            <person name="Serrano A."/>
            <person name="Henrissat B."/>
            <person name="Drula E."/>
            <person name="Hughes K.W."/>
            <person name="Mata J.L."/>
            <person name="Ishikawa N.K."/>
            <person name="Vargas-Isla R."/>
            <person name="Ushijima S."/>
            <person name="Smith C.A."/>
            <person name="Ahrendt S."/>
            <person name="Andreopoulos W."/>
            <person name="He G."/>
            <person name="Labutti K."/>
            <person name="Lipzen A."/>
            <person name="Ng V."/>
            <person name="Riley R."/>
            <person name="Sandor L."/>
            <person name="Barry K."/>
            <person name="Martinez A.T."/>
            <person name="Xiao Y."/>
            <person name="Gibbons J.G."/>
            <person name="Terashima K."/>
            <person name="Grigoriev I.V."/>
            <person name="Hibbett D.S."/>
        </authorList>
    </citation>
    <scope>NUCLEOTIDE SEQUENCE</scope>
    <source>
        <strain evidence="1">TMI1499</strain>
    </source>
</reference>
<evidence type="ECO:0000313" key="1">
    <source>
        <dbReference type="EMBL" id="KAJ3805896.1"/>
    </source>
</evidence>
<dbReference type="Proteomes" id="UP001163835">
    <property type="component" value="Unassembled WGS sequence"/>
</dbReference>
<name>A0ACC1TNF1_9AGAR</name>
<accession>A0ACC1TNF1</accession>
<protein>
    <submittedName>
        <fullName evidence="1">Uncharacterized protein</fullName>
    </submittedName>
</protein>
<evidence type="ECO:0000313" key="2">
    <source>
        <dbReference type="Proteomes" id="UP001163835"/>
    </source>
</evidence>
<organism evidence="1 2">
    <name type="scientific">Lentinula aff. lateritia</name>
    <dbReference type="NCBI Taxonomy" id="2804960"/>
    <lineage>
        <taxon>Eukaryota</taxon>
        <taxon>Fungi</taxon>
        <taxon>Dikarya</taxon>
        <taxon>Basidiomycota</taxon>
        <taxon>Agaricomycotina</taxon>
        <taxon>Agaricomycetes</taxon>
        <taxon>Agaricomycetidae</taxon>
        <taxon>Agaricales</taxon>
        <taxon>Marasmiineae</taxon>
        <taxon>Omphalotaceae</taxon>
        <taxon>Lentinula</taxon>
    </lineage>
</organism>
<sequence>MHFNAIWACLALCLVSVVHAGPLPKAGAGPTTLARPGSSSVPHARRNGGDEYVATFTFTRASGRGAARAKVATPRDIDRVKALIIRAAKKKWQKNVDRSEIRIVGNQYTSSTNAVPFTLNAPGLEECNPLPCEGEALYHVFNANNKPELGAGKIFSQSPNKIIYDSNNEMWKNPQLVDSSKSVA</sequence>